<dbReference type="Proteomes" id="UP001140076">
    <property type="component" value="Unassembled WGS sequence"/>
</dbReference>
<proteinExistence type="predicted"/>
<dbReference type="SMART" id="SM00422">
    <property type="entry name" value="HTH_MERR"/>
    <property type="match status" value="1"/>
</dbReference>
<evidence type="ECO:0000256" key="1">
    <source>
        <dbReference type="ARBA" id="ARBA00023125"/>
    </source>
</evidence>
<evidence type="ECO:0000313" key="4">
    <source>
        <dbReference type="Proteomes" id="UP001140076"/>
    </source>
</evidence>
<dbReference type="PROSITE" id="PS50937">
    <property type="entry name" value="HTH_MERR_2"/>
    <property type="match status" value="1"/>
</dbReference>
<protein>
    <submittedName>
        <fullName evidence="3">MerR family transcriptional regulator</fullName>
    </submittedName>
</protein>
<keyword evidence="4" id="KW-1185">Reference proteome</keyword>
<reference evidence="3" key="1">
    <citation type="submission" date="2021-10" db="EMBL/GenBank/DDBJ databases">
        <title>Streptomonospora sp. nov., isolated from mangrove soil.</title>
        <authorList>
            <person name="Chen X."/>
            <person name="Ge X."/>
            <person name="Liu W."/>
        </authorList>
    </citation>
    <scope>NUCLEOTIDE SEQUENCE</scope>
    <source>
        <strain evidence="3">S1-112</strain>
    </source>
</reference>
<gene>
    <name evidence="3" type="ORF">LG943_13040</name>
</gene>
<dbReference type="GO" id="GO:0003677">
    <property type="term" value="F:DNA binding"/>
    <property type="evidence" value="ECO:0007669"/>
    <property type="project" value="UniProtKB-KW"/>
</dbReference>
<organism evidence="3 4">
    <name type="scientific">Streptomonospora mangrovi</name>
    <dbReference type="NCBI Taxonomy" id="2883123"/>
    <lineage>
        <taxon>Bacteria</taxon>
        <taxon>Bacillati</taxon>
        <taxon>Actinomycetota</taxon>
        <taxon>Actinomycetes</taxon>
        <taxon>Streptosporangiales</taxon>
        <taxon>Nocardiopsidaceae</taxon>
        <taxon>Streptomonospora</taxon>
    </lineage>
</organism>
<dbReference type="GO" id="GO:0003700">
    <property type="term" value="F:DNA-binding transcription factor activity"/>
    <property type="evidence" value="ECO:0007669"/>
    <property type="project" value="InterPro"/>
</dbReference>
<dbReference type="PANTHER" id="PTHR30204">
    <property type="entry name" value="REDOX-CYCLING DRUG-SENSING TRANSCRIPTIONAL ACTIVATOR SOXR"/>
    <property type="match status" value="1"/>
</dbReference>
<dbReference type="AlphaFoldDB" id="A0A9X3NR25"/>
<dbReference type="SUPFAM" id="SSF46955">
    <property type="entry name" value="Putative DNA-binding domain"/>
    <property type="match status" value="1"/>
</dbReference>
<dbReference type="PRINTS" id="PR00040">
    <property type="entry name" value="HTHMERR"/>
</dbReference>
<dbReference type="Gene3D" id="1.10.1660.10">
    <property type="match status" value="1"/>
</dbReference>
<evidence type="ECO:0000259" key="2">
    <source>
        <dbReference type="PROSITE" id="PS50937"/>
    </source>
</evidence>
<keyword evidence="1" id="KW-0238">DNA-binding</keyword>
<dbReference type="InterPro" id="IPR009061">
    <property type="entry name" value="DNA-bd_dom_put_sf"/>
</dbReference>
<dbReference type="PANTHER" id="PTHR30204:SF93">
    <property type="entry name" value="HTH MERR-TYPE DOMAIN-CONTAINING PROTEIN"/>
    <property type="match status" value="1"/>
</dbReference>
<accession>A0A9X3NR25</accession>
<evidence type="ECO:0000313" key="3">
    <source>
        <dbReference type="EMBL" id="MDA0565235.1"/>
    </source>
</evidence>
<name>A0A9X3NR25_9ACTN</name>
<dbReference type="EMBL" id="JAJAQC010000018">
    <property type="protein sequence ID" value="MDA0565235.1"/>
    <property type="molecule type" value="Genomic_DNA"/>
</dbReference>
<feature type="domain" description="HTH merR-type" evidence="2">
    <location>
        <begin position="6"/>
        <end position="75"/>
    </location>
</feature>
<sequence length="138" mass="15614">MMGAGHMQIGEAAERTGLSLRTIRYYGEVGLVEPSARSAGGFRLYTEDDVERLLLIKRMKPLDFSLEETRDLLEILDRLEDGRTPAAERAALATRLDMFEEAAEARCRALREQLDMAQEFAGRLRAQHDKYRAAAPEK</sequence>
<comment type="caution">
    <text evidence="3">The sequence shown here is derived from an EMBL/GenBank/DDBJ whole genome shotgun (WGS) entry which is preliminary data.</text>
</comment>
<dbReference type="InterPro" id="IPR000551">
    <property type="entry name" value="MerR-type_HTH_dom"/>
</dbReference>
<dbReference type="Pfam" id="PF13411">
    <property type="entry name" value="MerR_1"/>
    <property type="match status" value="1"/>
</dbReference>
<dbReference type="InterPro" id="IPR047057">
    <property type="entry name" value="MerR_fam"/>
</dbReference>